<dbReference type="InterPro" id="IPR025248">
    <property type="entry name" value="DUF4007"/>
</dbReference>
<dbReference type="Pfam" id="PF13182">
    <property type="entry name" value="DUF4007"/>
    <property type="match status" value="1"/>
</dbReference>
<reference evidence="2" key="1">
    <citation type="submission" date="2019-02" db="EMBL/GenBank/DDBJ databases">
        <authorList>
            <person name="Li S.-H."/>
        </authorList>
    </citation>
    <scope>NUCLEOTIDE SEQUENCE</scope>
    <source>
        <strain evidence="2">IMCC8485</strain>
    </source>
</reference>
<evidence type="ECO:0000259" key="1">
    <source>
        <dbReference type="Pfam" id="PF13182"/>
    </source>
</evidence>
<evidence type="ECO:0000313" key="2">
    <source>
        <dbReference type="EMBL" id="MCX2975719.1"/>
    </source>
</evidence>
<dbReference type="Proteomes" id="UP001143307">
    <property type="component" value="Unassembled WGS sequence"/>
</dbReference>
<dbReference type="RefSeq" id="WP_279254340.1">
    <property type="nucleotide sequence ID" value="NZ_SHNP01000013.1"/>
</dbReference>
<organism evidence="2 3">
    <name type="scientific">Candidatus Seongchinamella marina</name>
    <dbReference type="NCBI Taxonomy" id="2518990"/>
    <lineage>
        <taxon>Bacteria</taxon>
        <taxon>Pseudomonadati</taxon>
        <taxon>Pseudomonadota</taxon>
        <taxon>Gammaproteobacteria</taxon>
        <taxon>Cellvibrionales</taxon>
        <taxon>Halieaceae</taxon>
        <taxon>Seongchinamella</taxon>
    </lineage>
</organism>
<dbReference type="EMBL" id="SHNP01000013">
    <property type="protein sequence ID" value="MCX2975719.1"/>
    <property type="molecule type" value="Genomic_DNA"/>
</dbReference>
<gene>
    <name evidence="2" type="ORF">EYC87_19285</name>
</gene>
<accession>A0ABT3T2G6</accession>
<keyword evidence="3" id="KW-1185">Reference proteome</keyword>
<sequence length="304" mass="34405">MKARFTGHETFPLRYGWLQKAVNQLNNKGNLSISSDESVREAVIELGVGKNMVSAIRYWAEASAVIDLEAQAVTEEGNYLFGKKGKDRYLEHLGSVWLLHFWLNFNYKNLTAYRYYFNFSNARHFQKAKLVDDCIEQAGAICTGKIPNETTVKKDIDCFLNTYCHKQTVAKKKGAINEDHFSSPLSELNLVEDTGGGYYICDLVERSDLPIEVFMYGLLRFVAVETEQSDSTTMGFDSLLTKPYSPGRIFQLSEGGLGQKLDQAQLYKESGISWTDSEGLRQIAFDKNSLANPKHFLDIYYKGA</sequence>
<proteinExistence type="predicted"/>
<evidence type="ECO:0000313" key="3">
    <source>
        <dbReference type="Proteomes" id="UP001143307"/>
    </source>
</evidence>
<protein>
    <submittedName>
        <fullName evidence="2">DUF4007 family protein</fullName>
    </submittedName>
</protein>
<comment type="caution">
    <text evidence="2">The sequence shown here is derived from an EMBL/GenBank/DDBJ whole genome shotgun (WGS) entry which is preliminary data.</text>
</comment>
<name>A0ABT3T2G6_9GAMM</name>
<feature type="domain" description="DUF4007" evidence="1">
    <location>
        <begin position="5"/>
        <end position="301"/>
    </location>
</feature>